<dbReference type="Proteomes" id="UP000218209">
    <property type="component" value="Unassembled WGS sequence"/>
</dbReference>
<keyword evidence="2" id="KW-0472">Membrane</keyword>
<dbReference type="AlphaFoldDB" id="A0A1X6NVQ0"/>
<organism evidence="3 4">
    <name type="scientific">Porphyra umbilicalis</name>
    <name type="common">Purple laver</name>
    <name type="synonym">Red alga</name>
    <dbReference type="NCBI Taxonomy" id="2786"/>
    <lineage>
        <taxon>Eukaryota</taxon>
        <taxon>Rhodophyta</taxon>
        <taxon>Bangiophyceae</taxon>
        <taxon>Bangiales</taxon>
        <taxon>Bangiaceae</taxon>
        <taxon>Porphyra</taxon>
    </lineage>
</organism>
<feature type="transmembrane region" description="Helical" evidence="2">
    <location>
        <begin position="352"/>
        <end position="370"/>
    </location>
</feature>
<name>A0A1X6NVQ0_PORUM</name>
<feature type="region of interest" description="Disordered" evidence="1">
    <location>
        <begin position="230"/>
        <end position="257"/>
    </location>
</feature>
<feature type="region of interest" description="Disordered" evidence="1">
    <location>
        <begin position="63"/>
        <end position="97"/>
    </location>
</feature>
<evidence type="ECO:0000313" key="3">
    <source>
        <dbReference type="EMBL" id="OSX72645.1"/>
    </source>
</evidence>
<evidence type="ECO:0000256" key="1">
    <source>
        <dbReference type="SAM" id="MobiDB-lite"/>
    </source>
</evidence>
<evidence type="ECO:0000313" key="4">
    <source>
        <dbReference type="Proteomes" id="UP000218209"/>
    </source>
</evidence>
<keyword evidence="4" id="KW-1185">Reference proteome</keyword>
<dbReference type="EMBL" id="KV919047">
    <property type="protein sequence ID" value="OSX72645.1"/>
    <property type="molecule type" value="Genomic_DNA"/>
</dbReference>
<feature type="region of interest" description="Disordered" evidence="1">
    <location>
        <begin position="1"/>
        <end position="26"/>
    </location>
</feature>
<gene>
    <name evidence="3" type="ORF">BU14_0416s0007</name>
</gene>
<proteinExistence type="predicted"/>
<feature type="compositionally biased region" description="Basic residues" evidence="1">
    <location>
        <begin position="1"/>
        <end position="19"/>
    </location>
</feature>
<reference evidence="3 4" key="1">
    <citation type="submission" date="2017-03" db="EMBL/GenBank/DDBJ databases">
        <title>WGS assembly of Porphyra umbilicalis.</title>
        <authorList>
            <person name="Brawley S.H."/>
            <person name="Blouin N.A."/>
            <person name="Ficko-Blean E."/>
            <person name="Wheeler G.L."/>
            <person name="Lohr M."/>
            <person name="Goodson H.V."/>
            <person name="Jenkins J.W."/>
            <person name="Blaby-Haas C.E."/>
            <person name="Helliwell K.E."/>
            <person name="Chan C."/>
            <person name="Marriage T."/>
            <person name="Bhattacharya D."/>
            <person name="Klein A.S."/>
            <person name="Badis Y."/>
            <person name="Brodie J."/>
            <person name="Cao Y."/>
            <person name="Collen J."/>
            <person name="Dittami S.M."/>
            <person name="Gachon C.M."/>
            <person name="Green B.R."/>
            <person name="Karpowicz S."/>
            <person name="Kim J.W."/>
            <person name="Kudahl U."/>
            <person name="Lin S."/>
            <person name="Michel G."/>
            <person name="Mittag M."/>
            <person name="Olson B.J."/>
            <person name="Pangilinan J."/>
            <person name="Peng Y."/>
            <person name="Qiu H."/>
            <person name="Shu S."/>
            <person name="Singer J.T."/>
            <person name="Smith A.G."/>
            <person name="Sprecher B.N."/>
            <person name="Wagner V."/>
            <person name="Wang W."/>
            <person name="Wang Z.-Y."/>
            <person name="Yan J."/>
            <person name="Yarish C."/>
            <person name="Zoeuner-Riek S."/>
            <person name="Zhuang Y."/>
            <person name="Zou Y."/>
            <person name="Lindquist E.A."/>
            <person name="Grimwood J."/>
            <person name="Barry K."/>
            <person name="Rokhsar D.S."/>
            <person name="Schmutz J."/>
            <person name="Stiller J.W."/>
            <person name="Grossman A.R."/>
            <person name="Prochnik S.E."/>
        </authorList>
    </citation>
    <scope>NUCLEOTIDE SEQUENCE [LARGE SCALE GENOMIC DNA]</scope>
    <source>
        <strain evidence="3">4086291</strain>
    </source>
</reference>
<accession>A0A1X6NVQ0</accession>
<protein>
    <submittedName>
        <fullName evidence="3">Uncharacterized protein</fullName>
    </submittedName>
</protein>
<feature type="compositionally biased region" description="Gly residues" evidence="1">
    <location>
        <begin position="239"/>
        <end position="252"/>
    </location>
</feature>
<evidence type="ECO:0000256" key="2">
    <source>
        <dbReference type="SAM" id="Phobius"/>
    </source>
</evidence>
<keyword evidence="2" id="KW-1133">Transmembrane helix</keyword>
<keyword evidence="2" id="KW-0812">Transmembrane</keyword>
<sequence length="384" mass="39958">MRRAARPRWQRRCCRRRGGPGRPQEQHLCAGWGGAERGGGGVEWRHGAAGGVASGSCFGATAAAAPPAPLRPQHRRRQLCRQREGEPFRVSGRPRDRRRPTRAAALLWACDEACGKVAMLTTASSAAGRGGAAARAARRCEWGGDCCAGGGLWRGSAALPAAARVARVLGRLPLPRPRQHYGRIVGDGGIGSSGCLRTLASVACRATAAAAAAASPPPTETTRAILAAARPRRGERPGDGGSHGIVGSGARRGGGKHDPPLCAGGGCWAGGAVARPPPYRRRWPLPRDLRRATCEAPLRHALAAAVAAVAADSPPTMTRMAIWAAARPRRGVRPGGGGNDGLVGSGAGRIRLPLRVVLVVIFLVPFGLYVQRSFSSFLGRVQVV</sequence>